<gene>
    <name evidence="2" type="ORF">HGM15179_011754</name>
</gene>
<protein>
    <submittedName>
        <fullName evidence="2">Uncharacterized protein</fullName>
    </submittedName>
</protein>
<feature type="chain" id="PRO_5035478040" evidence="1">
    <location>
        <begin position="19"/>
        <end position="107"/>
    </location>
</feature>
<evidence type="ECO:0000313" key="2">
    <source>
        <dbReference type="EMBL" id="TRZ15372.1"/>
    </source>
</evidence>
<dbReference type="Proteomes" id="UP000796761">
    <property type="component" value="Unassembled WGS sequence"/>
</dbReference>
<comment type="caution">
    <text evidence="2">The sequence shown here is derived from an EMBL/GenBank/DDBJ whole genome shotgun (WGS) entry which is preliminary data.</text>
</comment>
<accession>A0A8K1GBJ0</accession>
<proteinExistence type="predicted"/>
<feature type="signal peptide" evidence="1">
    <location>
        <begin position="1"/>
        <end position="18"/>
    </location>
</feature>
<reference evidence="2" key="1">
    <citation type="submission" date="2019-04" db="EMBL/GenBank/DDBJ databases">
        <title>Genome assembly of Zosterops borbonicus 15179.</title>
        <authorList>
            <person name="Leroy T."/>
            <person name="Anselmetti Y."/>
            <person name="Tilak M.-K."/>
            <person name="Nabholz B."/>
        </authorList>
    </citation>
    <scope>NUCLEOTIDE SEQUENCE</scope>
    <source>
        <strain evidence="2">HGM_15179</strain>
        <tissue evidence="2">Muscle</tissue>
    </source>
</reference>
<dbReference type="AlphaFoldDB" id="A0A8K1GBJ0"/>
<organism evidence="2 3">
    <name type="scientific">Zosterops borbonicus</name>
    <dbReference type="NCBI Taxonomy" id="364589"/>
    <lineage>
        <taxon>Eukaryota</taxon>
        <taxon>Metazoa</taxon>
        <taxon>Chordata</taxon>
        <taxon>Craniata</taxon>
        <taxon>Vertebrata</taxon>
        <taxon>Euteleostomi</taxon>
        <taxon>Archelosauria</taxon>
        <taxon>Archosauria</taxon>
        <taxon>Dinosauria</taxon>
        <taxon>Saurischia</taxon>
        <taxon>Theropoda</taxon>
        <taxon>Coelurosauria</taxon>
        <taxon>Aves</taxon>
        <taxon>Neognathae</taxon>
        <taxon>Neoaves</taxon>
        <taxon>Telluraves</taxon>
        <taxon>Australaves</taxon>
        <taxon>Passeriformes</taxon>
        <taxon>Sylvioidea</taxon>
        <taxon>Zosteropidae</taxon>
        <taxon>Zosterops</taxon>
    </lineage>
</organism>
<keyword evidence="1" id="KW-0732">Signal</keyword>
<name>A0A8K1GBJ0_9PASS</name>
<evidence type="ECO:0000256" key="1">
    <source>
        <dbReference type="SAM" id="SignalP"/>
    </source>
</evidence>
<sequence length="107" mass="11789">MELVWLYVMLIHMQHITAVTWLSLAKQAVLQDPKGCDGLAGLVEEQVPVCWGRWKPGPPGPHEGGVQVPGRVGPLRGAARWEVMPPSCQVCSILKEKFEGATEVYLE</sequence>
<keyword evidence="3" id="KW-1185">Reference proteome</keyword>
<evidence type="ECO:0000313" key="3">
    <source>
        <dbReference type="Proteomes" id="UP000796761"/>
    </source>
</evidence>
<dbReference type="EMBL" id="SWJQ01000371">
    <property type="protein sequence ID" value="TRZ15372.1"/>
    <property type="molecule type" value="Genomic_DNA"/>
</dbReference>